<dbReference type="Proteomes" id="UP000261540">
    <property type="component" value="Unplaced"/>
</dbReference>
<proteinExistence type="predicted"/>
<keyword evidence="1" id="KW-0433">Leucine-rich repeat</keyword>
<keyword evidence="5" id="KW-1185">Reference proteome</keyword>
<reference evidence="4" key="1">
    <citation type="submission" date="2025-08" db="UniProtKB">
        <authorList>
            <consortium name="Ensembl"/>
        </authorList>
    </citation>
    <scope>IDENTIFICATION</scope>
</reference>
<dbReference type="Pfam" id="PF23598">
    <property type="entry name" value="LRR_14"/>
    <property type="match status" value="1"/>
</dbReference>
<dbReference type="InterPro" id="IPR003591">
    <property type="entry name" value="Leu-rich_rpt_typical-subtyp"/>
</dbReference>
<evidence type="ECO:0000259" key="3">
    <source>
        <dbReference type="Pfam" id="PF23598"/>
    </source>
</evidence>
<dbReference type="InterPro" id="IPR032675">
    <property type="entry name" value="LRR_dom_sf"/>
</dbReference>
<name>A0A3B3T8P3_9TELE</name>
<organism evidence="4 5">
    <name type="scientific">Paramormyrops kingsleyae</name>
    <dbReference type="NCBI Taxonomy" id="1676925"/>
    <lineage>
        <taxon>Eukaryota</taxon>
        <taxon>Metazoa</taxon>
        <taxon>Chordata</taxon>
        <taxon>Craniata</taxon>
        <taxon>Vertebrata</taxon>
        <taxon>Euteleostomi</taxon>
        <taxon>Actinopterygii</taxon>
        <taxon>Neopterygii</taxon>
        <taxon>Teleostei</taxon>
        <taxon>Osteoglossocephala</taxon>
        <taxon>Osteoglossomorpha</taxon>
        <taxon>Osteoglossiformes</taxon>
        <taxon>Mormyridae</taxon>
        <taxon>Paramormyrops</taxon>
    </lineage>
</organism>
<keyword evidence="2" id="KW-0677">Repeat</keyword>
<evidence type="ECO:0000256" key="2">
    <source>
        <dbReference type="ARBA" id="ARBA00022737"/>
    </source>
</evidence>
<dbReference type="Gene3D" id="3.80.10.10">
    <property type="entry name" value="Ribonuclease Inhibitor"/>
    <property type="match status" value="1"/>
</dbReference>
<sequence length="272" mass="30413">MAKGKKKAASKGKKITLKVAKNQLRLTADGKRRLDLSNMKIDAFPKCLLKMADVDELDLSRNLLRTIPDCIDRFLNLRYLDLHSNHIEQLPEALGRLQTLRHLNLCNNRLTAAGIPPQLGRLSSLRSLNLGMNRLETLPACIGALRDLQELGLFDNLLTSVPSAIRGLPSLRKLNTLRNPLAASTEARREGPTDGVEHLYLLREDSLCKLCLGKCREERQRISKQAQVPYRRTAFSGLVVPNSTAQESQALWSMKLDSCWVDIKGASCPLVR</sequence>
<dbReference type="GO" id="GO:0005737">
    <property type="term" value="C:cytoplasm"/>
    <property type="evidence" value="ECO:0007669"/>
    <property type="project" value="TreeGrafter"/>
</dbReference>
<dbReference type="InterPro" id="IPR001611">
    <property type="entry name" value="Leu-rich_rpt"/>
</dbReference>
<dbReference type="PANTHER" id="PTHR48051">
    <property type="match status" value="1"/>
</dbReference>
<evidence type="ECO:0000313" key="4">
    <source>
        <dbReference type="Ensembl" id="ENSPKIP00000039592.1"/>
    </source>
</evidence>
<dbReference type="PANTHER" id="PTHR48051:SF42">
    <property type="entry name" value="LEUCINE-RICH REPEAT-CONTAINING PROTEIN 18-LIKE"/>
    <property type="match status" value="1"/>
</dbReference>
<evidence type="ECO:0000256" key="1">
    <source>
        <dbReference type="ARBA" id="ARBA00022614"/>
    </source>
</evidence>
<protein>
    <submittedName>
        <fullName evidence="4">Leucine rich repeat containing 18</fullName>
    </submittedName>
</protein>
<dbReference type="SUPFAM" id="SSF52075">
    <property type="entry name" value="Outer arm dynein light chain 1"/>
    <property type="match status" value="1"/>
</dbReference>
<reference evidence="4" key="2">
    <citation type="submission" date="2025-09" db="UniProtKB">
        <authorList>
            <consortium name="Ensembl"/>
        </authorList>
    </citation>
    <scope>IDENTIFICATION</scope>
</reference>
<accession>A0A3B3T8P3</accession>
<dbReference type="InterPro" id="IPR055414">
    <property type="entry name" value="LRR_R13L4/SHOC2-like"/>
</dbReference>
<dbReference type="GeneTree" id="ENSGT00940000156026"/>
<dbReference type="SMART" id="SM00369">
    <property type="entry name" value="LRR_TYP"/>
    <property type="match status" value="4"/>
</dbReference>
<dbReference type="PROSITE" id="PS51450">
    <property type="entry name" value="LRR"/>
    <property type="match status" value="1"/>
</dbReference>
<dbReference type="STRING" id="1676925.ENSPKIP00000039592"/>
<dbReference type="InterPro" id="IPR050216">
    <property type="entry name" value="LRR_domain-containing"/>
</dbReference>
<dbReference type="Ensembl" id="ENSPKIT00000020601.1">
    <property type="protein sequence ID" value="ENSPKIP00000039592.1"/>
    <property type="gene ID" value="ENSPKIG00000016892.1"/>
</dbReference>
<dbReference type="AlphaFoldDB" id="A0A3B3T8P3"/>
<evidence type="ECO:0000313" key="5">
    <source>
        <dbReference type="Proteomes" id="UP000261540"/>
    </source>
</evidence>
<feature type="domain" description="Disease resistance R13L4/SHOC-2-like LRR" evidence="3">
    <location>
        <begin position="70"/>
        <end position="182"/>
    </location>
</feature>